<dbReference type="InterPro" id="IPR057369">
    <property type="entry name" value="VG15"/>
</dbReference>
<proteinExistence type="predicted"/>
<feature type="region of interest" description="Disordered" evidence="1">
    <location>
        <begin position="1"/>
        <end position="22"/>
    </location>
</feature>
<feature type="compositionally biased region" description="Basic and acidic residues" evidence="1">
    <location>
        <begin position="184"/>
        <end position="196"/>
    </location>
</feature>
<accession>A0AAU2VUN1</accession>
<sequence length="196" mass="21543">MKYHQAARKAATGDAGDDDLWDSRDTAAEAGKAKVSYYVHTAPLREEVKRGRLDDPDFLKSLDDAMESAGQNLALDAGRLAESGGRDALAEARENDAEVIGWYRKTDADPCGFCAMLASRGAAYSKFTEPDKFHKGCHCQTLPLFRGVSMPPEDAAKRDEYLARFKATPGSGSRQARAFQEAFDTERKARRDDQSA</sequence>
<name>A0AAU2VUN1_9ACTN</name>
<evidence type="ECO:0000313" key="2">
    <source>
        <dbReference type="EMBL" id="WTW70550.1"/>
    </source>
</evidence>
<gene>
    <name evidence="2" type="ORF">OG398_20940</name>
</gene>
<reference evidence="2" key="1">
    <citation type="submission" date="2022-10" db="EMBL/GenBank/DDBJ databases">
        <title>The complete genomes of actinobacterial strains from the NBC collection.</title>
        <authorList>
            <person name="Joergensen T.S."/>
            <person name="Alvarez Arevalo M."/>
            <person name="Sterndorff E.B."/>
            <person name="Faurdal D."/>
            <person name="Vuksanovic O."/>
            <person name="Mourched A.-S."/>
            <person name="Charusanti P."/>
            <person name="Shaw S."/>
            <person name="Blin K."/>
            <person name="Weber T."/>
        </authorList>
    </citation>
    <scope>NUCLEOTIDE SEQUENCE</scope>
    <source>
        <strain evidence="2">NBC_00008</strain>
    </source>
</reference>
<protein>
    <submittedName>
        <fullName evidence="2">Uncharacterized protein</fullName>
    </submittedName>
</protein>
<dbReference type="Pfam" id="PF25310">
    <property type="entry name" value="VG15"/>
    <property type="match status" value="1"/>
</dbReference>
<dbReference type="AlphaFoldDB" id="A0AAU2VUN1"/>
<dbReference type="EMBL" id="CP108313">
    <property type="protein sequence ID" value="WTW70550.1"/>
    <property type="molecule type" value="Genomic_DNA"/>
</dbReference>
<organism evidence="2">
    <name type="scientific">Streptomyces sp. NBC_00008</name>
    <dbReference type="NCBI Taxonomy" id="2903610"/>
    <lineage>
        <taxon>Bacteria</taxon>
        <taxon>Bacillati</taxon>
        <taxon>Actinomycetota</taxon>
        <taxon>Actinomycetes</taxon>
        <taxon>Kitasatosporales</taxon>
        <taxon>Streptomycetaceae</taxon>
        <taxon>Streptomyces</taxon>
    </lineage>
</organism>
<feature type="region of interest" description="Disordered" evidence="1">
    <location>
        <begin position="167"/>
        <end position="196"/>
    </location>
</feature>
<evidence type="ECO:0000256" key="1">
    <source>
        <dbReference type="SAM" id="MobiDB-lite"/>
    </source>
</evidence>